<name>A0A8D2NEE8_ZONAL</name>
<keyword evidence="3" id="KW-1185">Reference proteome</keyword>
<accession>A0A8D2NEE8</accession>
<evidence type="ECO:0000313" key="3">
    <source>
        <dbReference type="Proteomes" id="UP000694413"/>
    </source>
</evidence>
<evidence type="ECO:0000313" key="2">
    <source>
        <dbReference type="Ensembl" id="ENSZALP00000020594.1"/>
    </source>
</evidence>
<reference evidence="2" key="2">
    <citation type="submission" date="2025-09" db="UniProtKB">
        <authorList>
            <consortium name="Ensembl"/>
        </authorList>
    </citation>
    <scope>IDENTIFICATION</scope>
</reference>
<organism evidence="2 3">
    <name type="scientific">Zonotrichia albicollis</name>
    <name type="common">White-throated sparrow</name>
    <name type="synonym">Fringilla albicollis</name>
    <dbReference type="NCBI Taxonomy" id="44394"/>
    <lineage>
        <taxon>Eukaryota</taxon>
        <taxon>Metazoa</taxon>
        <taxon>Chordata</taxon>
        <taxon>Craniata</taxon>
        <taxon>Vertebrata</taxon>
        <taxon>Euteleostomi</taxon>
        <taxon>Archelosauria</taxon>
        <taxon>Archosauria</taxon>
        <taxon>Dinosauria</taxon>
        <taxon>Saurischia</taxon>
        <taxon>Theropoda</taxon>
        <taxon>Coelurosauria</taxon>
        <taxon>Aves</taxon>
        <taxon>Neognathae</taxon>
        <taxon>Neoaves</taxon>
        <taxon>Telluraves</taxon>
        <taxon>Australaves</taxon>
        <taxon>Passeriformes</taxon>
        <taxon>Passerellidae</taxon>
        <taxon>Zonotrichia</taxon>
    </lineage>
</organism>
<feature type="signal peptide" evidence="1">
    <location>
        <begin position="1"/>
        <end position="18"/>
    </location>
</feature>
<reference evidence="2" key="1">
    <citation type="submission" date="2025-08" db="UniProtKB">
        <authorList>
            <consortium name="Ensembl"/>
        </authorList>
    </citation>
    <scope>IDENTIFICATION</scope>
</reference>
<dbReference type="Ensembl" id="ENSZALT00000026927.1">
    <property type="protein sequence ID" value="ENSZALP00000020594.1"/>
    <property type="gene ID" value="ENSZALG00000016187.1"/>
</dbReference>
<keyword evidence="1" id="KW-0732">Signal</keyword>
<dbReference type="AlphaFoldDB" id="A0A8D2NEE8"/>
<feature type="chain" id="PRO_5034787538" evidence="1">
    <location>
        <begin position="19"/>
        <end position="67"/>
    </location>
</feature>
<dbReference type="Proteomes" id="UP000694413">
    <property type="component" value="Unassembled WGS sequence"/>
</dbReference>
<proteinExistence type="predicted"/>
<sequence>MSAHALIIPFVILYQVLQNITKKTHQQKPDGLTCPQQITHLFLQQVRNRVNFKSHIKISMKTYGHLY</sequence>
<protein>
    <submittedName>
        <fullName evidence="2">Uncharacterized protein</fullName>
    </submittedName>
</protein>
<evidence type="ECO:0000256" key="1">
    <source>
        <dbReference type="SAM" id="SignalP"/>
    </source>
</evidence>